<keyword evidence="2" id="KW-1185">Reference proteome</keyword>
<evidence type="ECO:0000313" key="2">
    <source>
        <dbReference type="Proteomes" id="UP000487757"/>
    </source>
</evidence>
<gene>
    <name evidence="1" type="ORF">GJU39_17890</name>
</gene>
<sequence length="63" mass="7488">MKNFVISHFGVFEVDNYLGSDVSKPIVINERENYFNHDGKAQSSLAQKKPFQWFLNLLFRKFF</sequence>
<accession>A0A7K0G2B5</accession>
<proteinExistence type="predicted"/>
<dbReference type="Proteomes" id="UP000487757">
    <property type="component" value="Unassembled WGS sequence"/>
</dbReference>
<name>A0A7K0G2B5_9SPHI</name>
<organism evidence="1 2">
    <name type="scientific">Pedobacter petrophilus</name>
    <dbReference type="NCBI Taxonomy" id="1908241"/>
    <lineage>
        <taxon>Bacteria</taxon>
        <taxon>Pseudomonadati</taxon>
        <taxon>Bacteroidota</taxon>
        <taxon>Sphingobacteriia</taxon>
        <taxon>Sphingobacteriales</taxon>
        <taxon>Sphingobacteriaceae</taxon>
        <taxon>Pedobacter</taxon>
    </lineage>
</organism>
<protein>
    <submittedName>
        <fullName evidence="1">Uncharacterized protein</fullName>
    </submittedName>
</protein>
<comment type="caution">
    <text evidence="1">The sequence shown here is derived from an EMBL/GenBank/DDBJ whole genome shotgun (WGS) entry which is preliminary data.</text>
</comment>
<dbReference type="RefSeq" id="WP_154282365.1">
    <property type="nucleotide sequence ID" value="NZ_JBHUJQ010000001.1"/>
</dbReference>
<evidence type="ECO:0000313" key="1">
    <source>
        <dbReference type="EMBL" id="MRX77955.1"/>
    </source>
</evidence>
<dbReference type="AlphaFoldDB" id="A0A7K0G2B5"/>
<dbReference type="EMBL" id="WKKH01000035">
    <property type="protein sequence ID" value="MRX77955.1"/>
    <property type="molecule type" value="Genomic_DNA"/>
</dbReference>
<reference evidence="1 2" key="1">
    <citation type="submission" date="2019-11" db="EMBL/GenBank/DDBJ databases">
        <title>Pedobacter petrophilus genome.</title>
        <authorList>
            <person name="Feldbauer M.J."/>
            <person name="Newman J.D."/>
        </authorList>
    </citation>
    <scope>NUCLEOTIDE SEQUENCE [LARGE SCALE GENOMIC DNA]</scope>
    <source>
        <strain evidence="1 2">LMG 29686</strain>
    </source>
</reference>